<dbReference type="EMBL" id="GEDG01026024">
    <property type="protein sequence ID" value="JAP14819.1"/>
    <property type="molecule type" value="Transcribed_RNA"/>
</dbReference>
<protein>
    <submittedName>
        <fullName evidence="2">Putative ovule protein</fullName>
    </submittedName>
</protein>
<proteinExistence type="predicted"/>
<keyword evidence="1" id="KW-0812">Transmembrane</keyword>
<name>A0A0V0H3W0_SOLCH</name>
<evidence type="ECO:0000256" key="1">
    <source>
        <dbReference type="SAM" id="Phobius"/>
    </source>
</evidence>
<keyword evidence="1" id="KW-0472">Membrane</keyword>
<dbReference type="EMBL" id="GEDG01028710">
    <property type="protein sequence ID" value="JAP13005.1"/>
    <property type="molecule type" value="Transcribed_RNA"/>
</dbReference>
<organism evidence="2">
    <name type="scientific">Solanum chacoense</name>
    <name type="common">Chaco potato</name>
    <dbReference type="NCBI Taxonomy" id="4108"/>
    <lineage>
        <taxon>Eukaryota</taxon>
        <taxon>Viridiplantae</taxon>
        <taxon>Streptophyta</taxon>
        <taxon>Embryophyta</taxon>
        <taxon>Tracheophyta</taxon>
        <taxon>Spermatophyta</taxon>
        <taxon>Magnoliopsida</taxon>
        <taxon>eudicotyledons</taxon>
        <taxon>Gunneridae</taxon>
        <taxon>Pentapetalae</taxon>
        <taxon>asterids</taxon>
        <taxon>lamiids</taxon>
        <taxon>Solanales</taxon>
        <taxon>Solanaceae</taxon>
        <taxon>Solanoideae</taxon>
        <taxon>Solaneae</taxon>
        <taxon>Solanum</taxon>
    </lineage>
</organism>
<evidence type="ECO:0000313" key="2">
    <source>
        <dbReference type="EMBL" id="JAP14819.1"/>
    </source>
</evidence>
<feature type="transmembrane region" description="Helical" evidence="1">
    <location>
        <begin position="21"/>
        <end position="39"/>
    </location>
</feature>
<dbReference type="AlphaFoldDB" id="A0A0V0H3W0"/>
<sequence length="80" mass="9729">MGHKKSSVDRSNFKEREKYELIKLQVLVIGFLFHVIQYFRMNYDLLPLLSLHYPRVFILRSHCDFSEENVKTHRVLLTKY</sequence>
<accession>A0A0V0H3W0</accession>
<reference evidence="2" key="1">
    <citation type="submission" date="2015-12" db="EMBL/GenBank/DDBJ databases">
        <title>Gene expression during late stages of embryo sac development: a critical building block for successful pollen-pistil interactions.</title>
        <authorList>
            <person name="Liu Y."/>
            <person name="Joly V."/>
            <person name="Sabar M."/>
            <person name="Matton D.P."/>
        </authorList>
    </citation>
    <scope>NUCLEOTIDE SEQUENCE</scope>
</reference>
<keyword evidence="1" id="KW-1133">Transmembrane helix</keyword>